<keyword evidence="2" id="KW-0547">Nucleotide-binding</keyword>
<dbReference type="Proteomes" id="UP001595816">
    <property type="component" value="Unassembled WGS sequence"/>
</dbReference>
<comment type="caution">
    <text evidence="2">The sequence shown here is derived from an EMBL/GenBank/DDBJ whole genome shotgun (WGS) entry which is preliminary data.</text>
</comment>
<dbReference type="EMBL" id="JBHSAY010000006">
    <property type="protein sequence ID" value="MFC4131737.1"/>
    <property type="molecule type" value="Genomic_DNA"/>
</dbReference>
<accession>A0ABV8LL88</accession>
<keyword evidence="2" id="KW-0067">ATP-binding</keyword>
<reference evidence="3" key="1">
    <citation type="journal article" date="2019" name="Int. J. Syst. Evol. Microbiol.">
        <title>The Global Catalogue of Microorganisms (GCM) 10K type strain sequencing project: providing services to taxonomists for standard genome sequencing and annotation.</title>
        <authorList>
            <consortium name="The Broad Institute Genomics Platform"/>
            <consortium name="The Broad Institute Genome Sequencing Center for Infectious Disease"/>
            <person name="Wu L."/>
            <person name="Ma J."/>
        </authorList>
    </citation>
    <scope>NUCLEOTIDE SEQUENCE [LARGE SCALE GENOMIC DNA]</scope>
    <source>
        <strain evidence="3">CGMCC 4.7289</strain>
    </source>
</reference>
<organism evidence="2 3">
    <name type="scientific">Hamadaea flava</name>
    <dbReference type="NCBI Taxonomy" id="1742688"/>
    <lineage>
        <taxon>Bacteria</taxon>
        <taxon>Bacillati</taxon>
        <taxon>Actinomycetota</taxon>
        <taxon>Actinomycetes</taxon>
        <taxon>Micromonosporales</taxon>
        <taxon>Micromonosporaceae</taxon>
        <taxon>Hamadaea</taxon>
    </lineage>
</organism>
<gene>
    <name evidence="2" type="ORF">ACFOZ4_14105</name>
</gene>
<name>A0ABV8LL88_9ACTN</name>
<proteinExistence type="predicted"/>
<dbReference type="SUPFAM" id="SSF52540">
    <property type="entry name" value="P-loop containing nucleoside triphosphate hydrolases"/>
    <property type="match status" value="1"/>
</dbReference>
<evidence type="ECO:0000259" key="1">
    <source>
        <dbReference type="Pfam" id="PF00005"/>
    </source>
</evidence>
<dbReference type="InterPro" id="IPR003439">
    <property type="entry name" value="ABC_transporter-like_ATP-bd"/>
</dbReference>
<evidence type="ECO:0000313" key="2">
    <source>
        <dbReference type="EMBL" id="MFC4131737.1"/>
    </source>
</evidence>
<feature type="domain" description="ABC transporter" evidence="1">
    <location>
        <begin position="1"/>
        <end position="40"/>
    </location>
</feature>
<dbReference type="InterPro" id="IPR027417">
    <property type="entry name" value="P-loop_NTPase"/>
</dbReference>
<protein>
    <submittedName>
        <fullName evidence="2">ATP-binding cassette domain-containing protein</fullName>
    </submittedName>
</protein>
<evidence type="ECO:0000313" key="3">
    <source>
        <dbReference type="Proteomes" id="UP001595816"/>
    </source>
</evidence>
<dbReference type="Pfam" id="PF00005">
    <property type="entry name" value="ABC_tran"/>
    <property type="match status" value="1"/>
</dbReference>
<sequence length="47" mass="5214">MSFELPTGYVMGLTGANGAGKTTTIRCLRRFSNPRTGPMRTTMSPYW</sequence>
<dbReference type="Gene3D" id="3.40.50.300">
    <property type="entry name" value="P-loop containing nucleotide triphosphate hydrolases"/>
    <property type="match status" value="1"/>
</dbReference>
<dbReference type="GO" id="GO:0005524">
    <property type="term" value="F:ATP binding"/>
    <property type="evidence" value="ECO:0007669"/>
    <property type="project" value="UniProtKB-KW"/>
</dbReference>
<keyword evidence="3" id="KW-1185">Reference proteome</keyword>
<dbReference type="RefSeq" id="WP_308197703.1">
    <property type="nucleotide sequence ID" value="NZ_JAMZDZ010000001.1"/>
</dbReference>